<dbReference type="RefSeq" id="WP_183215122.1">
    <property type="nucleotide sequence ID" value="NZ_CAJFZW010000034.1"/>
</dbReference>
<name>A0A7W9F9G7_9CAUL</name>
<protein>
    <submittedName>
        <fullName evidence="2">Uncharacterized protein</fullName>
    </submittedName>
</protein>
<feature type="region of interest" description="Disordered" evidence="1">
    <location>
        <begin position="90"/>
        <end position="110"/>
    </location>
</feature>
<proteinExistence type="predicted"/>
<accession>A0A7W9F9G7</accession>
<keyword evidence="3" id="KW-1185">Reference proteome</keyword>
<reference evidence="2 3" key="1">
    <citation type="submission" date="2020-08" db="EMBL/GenBank/DDBJ databases">
        <title>Genomic Encyclopedia of Type Strains, Phase IV (KMG-IV): sequencing the most valuable type-strain genomes for metagenomic binning, comparative biology and taxonomic classification.</title>
        <authorList>
            <person name="Goeker M."/>
        </authorList>
    </citation>
    <scope>NUCLEOTIDE SEQUENCE [LARGE SCALE GENOMIC DNA]</scope>
    <source>
        <strain evidence="2 3">DSM 4731</strain>
    </source>
</reference>
<organism evidence="2 3">
    <name type="scientific">Brevundimonas aurantiaca</name>
    <dbReference type="NCBI Taxonomy" id="74316"/>
    <lineage>
        <taxon>Bacteria</taxon>
        <taxon>Pseudomonadati</taxon>
        <taxon>Pseudomonadota</taxon>
        <taxon>Alphaproteobacteria</taxon>
        <taxon>Caulobacterales</taxon>
        <taxon>Caulobacteraceae</taxon>
        <taxon>Brevundimonas</taxon>
    </lineage>
</organism>
<evidence type="ECO:0000256" key="1">
    <source>
        <dbReference type="SAM" id="MobiDB-lite"/>
    </source>
</evidence>
<comment type="caution">
    <text evidence="2">The sequence shown here is derived from an EMBL/GenBank/DDBJ whole genome shotgun (WGS) entry which is preliminary data.</text>
</comment>
<gene>
    <name evidence="2" type="ORF">GGQ93_000680</name>
</gene>
<dbReference type="EMBL" id="JACHOQ010000001">
    <property type="protein sequence ID" value="MBB5738989.1"/>
    <property type="molecule type" value="Genomic_DNA"/>
</dbReference>
<dbReference type="Proteomes" id="UP000527324">
    <property type="component" value="Unassembled WGS sequence"/>
</dbReference>
<evidence type="ECO:0000313" key="3">
    <source>
        <dbReference type="Proteomes" id="UP000527324"/>
    </source>
</evidence>
<sequence>MRNIQVGVRVARQIRTTEHAVDRAMIEVCRLVQTALESRAEAHLAAEVGQAVLADMVQGLSQLAQVRGAVISAHDGLAKVAEDHQIGWNLDGTREDKTGNPVAPVLSVAA</sequence>
<dbReference type="AlphaFoldDB" id="A0A7W9F9G7"/>
<evidence type="ECO:0000313" key="2">
    <source>
        <dbReference type="EMBL" id="MBB5738989.1"/>
    </source>
</evidence>